<evidence type="ECO:0000313" key="2">
    <source>
        <dbReference type="EMBL" id="QIR16375.1"/>
    </source>
</evidence>
<geneLocation type="plasmid" evidence="2 3">
    <name>pPN3F2_1</name>
</geneLocation>
<evidence type="ECO:0000256" key="1">
    <source>
        <dbReference type="SAM" id="Phobius"/>
    </source>
</evidence>
<keyword evidence="1" id="KW-1133">Transmembrane helix</keyword>
<proteinExistence type="predicted"/>
<feature type="transmembrane region" description="Helical" evidence="1">
    <location>
        <begin position="64"/>
        <end position="88"/>
    </location>
</feature>
<evidence type="ECO:0000313" key="3">
    <source>
        <dbReference type="Proteomes" id="UP000502608"/>
    </source>
</evidence>
<organism evidence="2 3">
    <name type="scientific">Shewanella aestuarii</name>
    <dbReference type="NCBI Taxonomy" id="1028752"/>
    <lineage>
        <taxon>Bacteria</taxon>
        <taxon>Pseudomonadati</taxon>
        <taxon>Pseudomonadota</taxon>
        <taxon>Gammaproteobacteria</taxon>
        <taxon>Alteromonadales</taxon>
        <taxon>Shewanellaceae</taxon>
        <taxon>Shewanella</taxon>
    </lineage>
</organism>
<dbReference type="AlphaFoldDB" id="A0A6G9QQN4"/>
<protein>
    <submittedName>
        <fullName evidence="2">Uncharacterized protein</fullName>
    </submittedName>
</protein>
<name>A0A6G9QQN4_9GAMM</name>
<keyword evidence="3" id="KW-1185">Reference proteome</keyword>
<gene>
    <name evidence="2" type="ORF">HBH39_18015</name>
</gene>
<dbReference type="RefSeq" id="WP_167680210.1">
    <property type="nucleotide sequence ID" value="NZ_CP050314.1"/>
</dbReference>
<keyword evidence="1" id="KW-0472">Membrane</keyword>
<keyword evidence="1" id="KW-0812">Transmembrane</keyword>
<reference evidence="2 3" key="1">
    <citation type="submission" date="2020-03" db="EMBL/GenBank/DDBJ databases">
        <title>Complete genome sequence of Shewanella sp.</title>
        <authorList>
            <person name="Kim Y.-S."/>
            <person name="Kim S.-J."/>
            <person name="Jung H.-K."/>
            <person name="Kim K.-H."/>
        </authorList>
    </citation>
    <scope>NUCLEOTIDE SEQUENCE [LARGE SCALE GENOMIC DNA]</scope>
    <source>
        <strain evidence="2 3">PN3F2</strain>
        <plasmid evidence="2 3">pPN3F2_1</plasmid>
    </source>
</reference>
<dbReference type="KEGG" id="saes:HBH39_18015"/>
<sequence length="154" mass="17378">MPSDSFDSLPDNFRKKLYPFAASEIFISQTLMNHVNNKYKSAEDLRHEVEMGKLSDQLTHTKKAFWLSFSALVLSTIVSAASVSINLWGKTTVKVEEMPLGQIPSELQIISETLKDISSKHVDISQSLMEISNDQKKVSENLERISPFHNVHGE</sequence>
<dbReference type="Proteomes" id="UP000502608">
    <property type="component" value="Plasmid pPN3F2_1"/>
</dbReference>
<accession>A0A6G9QQN4</accession>
<keyword evidence="2" id="KW-0614">Plasmid</keyword>
<dbReference type="EMBL" id="CP050314">
    <property type="protein sequence ID" value="QIR16375.1"/>
    <property type="molecule type" value="Genomic_DNA"/>
</dbReference>